<name>A0A5D4SP18_9BACI</name>
<dbReference type="AlphaFoldDB" id="A0A5D4SP18"/>
<feature type="transmembrane region" description="Helical" evidence="1">
    <location>
        <begin position="12"/>
        <end position="45"/>
    </location>
</feature>
<dbReference type="RefSeq" id="WP_022543935.1">
    <property type="nucleotide sequence ID" value="NZ_JAIVAO010000005.1"/>
</dbReference>
<evidence type="ECO:0000313" key="3">
    <source>
        <dbReference type="Proteomes" id="UP000323732"/>
    </source>
</evidence>
<protein>
    <submittedName>
        <fullName evidence="2">Uncharacterized protein</fullName>
    </submittedName>
</protein>
<dbReference type="Proteomes" id="UP000323732">
    <property type="component" value="Unassembled WGS sequence"/>
</dbReference>
<feature type="transmembrane region" description="Helical" evidence="1">
    <location>
        <begin position="81"/>
        <end position="101"/>
    </location>
</feature>
<accession>A0A5D4SP18</accession>
<evidence type="ECO:0000256" key="1">
    <source>
        <dbReference type="SAM" id="Phobius"/>
    </source>
</evidence>
<keyword evidence="1" id="KW-1133">Transmembrane helix</keyword>
<dbReference type="EMBL" id="VTES01000002">
    <property type="protein sequence ID" value="TYS65020.1"/>
    <property type="molecule type" value="Genomic_DNA"/>
</dbReference>
<keyword evidence="1" id="KW-0812">Transmembrane</keyword>
<organism evidence="2 3">
    <name type="scientific">Bacillus infantis</name>
    <dbReference type="NCBI Taxonomy" id="324767"/>
    <lineage>
        <taxon>Bacteria</taxon>
        <taxon>Bacillati</taxon>
        <taxon>Bacillota</taxon>
        <taxon>Bacilli</taxon>
        <taxon>Bacillales</taxon>
        <taxon>Bacillaceae</taxon>
        <taxon>Bacillus</taxon>
    </lineage>
</organism>
<reference evidence="2 3" key="1">
    <citation type="submission" date="2019-08" db="EMBL/GenBank/DDBJ databases">
        <title>Bacillus genomes from the desert of Cuatro Cienegas, Coahuila.</title>
        <authorList>
            <person name="Olmedo-Alvarez G."/>
        </authorList>
    </citation>
    <scope>NUCLEOTIDE SEQUENCE [LARGE SCALE GENOMIC DNA]</scope>
    <source>
        <strain evidence="2 3">CH37_1T</strain>
    </source>
</reference>
<gene>
    <name evidence="2" type="ORF">FZD47_06615</name>
</gene>
<feature type="transmembrane region" description="Helical" evidence="1">
    <location>
        <begin position="51"/>
        <end position="74"/>
    </location>
</feature>
<proteinExistence type="predicted"/>
<evidence type="ECO:0000313" key="2">
    <source>
        <dbReference type="EMBL" id="TYS65020.1"/>
    </source>
</evidence>
<sequence length="194" mass="21706">MNASGRPYHYILSFFCLTLLGITGMYLLIRLAMIILSAAGFALIGPEGQDLQMAALVPDFLMVFVFTLVAGIYFKNKSIPGMAAVLLLLIILVSILPRLMFAENYTIIEGTDYAITGFSYEIPQKDYDGVAVKVYSRVLPYVYKEGKEFRDDSKLAEKSQNKLIKMSYEVDEDHTLIIGKLKIPLEYYGKGGES</sequence>
<comment type="caution">
    <text evidence="2">The sequence shown here is derived from an EMBL/GenBank/DDBJ whole genome shotgun (WGS) entry which is preliminary data.</text>
</comment>
<keyword evidence="1" id="KW-0472">Membrane</keyword>